<proteinExistence type="predicted"/>
<feature type="compositionally biased region" description="Acidic residues" evidence="3">
    <location>
        <begin position="40"/>
        <end position="52"/>
    </location>
</feature>
<feature type="compositionally biased region" description="Low complexity" evidence="3">
    <location>
        <begin position="296"/>
        <end position="307"/>
    </location>
</feature>
<feature type="compositionally biased region" description="Basic residues" evidence="3">
    <location>
        <begin position="216"/>
        <end position="231"/>
    </location>
</feature>
<dbReference type="SMART" id="SM00066">
    <property type="entry name" value="GAL4"/>
    <property type="match status" value="1"/>
</dbReference>
<keyword evidence="6" id="KW-1185">Reference proteome</keyword>
<dbReference type="AlphaFoldDB" id="A0AAD7B2M1"/>
<dbReference type="InterPro" id="IPR036864">
    <property type="entry name" value="Zn2-C6_fun-type_DNA-bd_sf"/>
</dbReference>
<feature type="region of interest" description="Disordered" evidence="3">
    <location>
        <begin position="136"/>
        <end position="375"/>
    </location>
</feature>
<dbReference type="PANTHER" id="PTHR31001">
    <property type="entry name" value="UNCHARACTERIZED TRANSCRIPTIONAL REGULATORY PROTEIN"/>
    <property type="match status" value="1"/>
</dbReference>
<comment type="subcellular location">
    <subcellularLocation>
        <location evidence="1">Nucleus</location>
    </subcellularLocation>
</comment>
<evidence type="ECO:0000313" key="5">
    <source>
        <dbReference type="EMBL" id="KAJ7607965.1"/>
    </source>
</evidence>
<feature type="region of interest" description="Disordered" evidence="3">
    <location>
        <begin position="1"/>
        <end position="64"/>
    </location>
</feature>
<feature type="compositionally biased region" description="Low complexity" evidence="3">
    <location>
        <begin position="339"/>
        <end position="354"/>
    </location>
</feature>
<feature type="compositionally biased region" description="Basic and acidic residues" evidence="3">
    <location>
        <begin position="328"/>
        <end position="337"/>
    </location>
</feature>
<evidence type="ECO:0000259" key="4">
    <source>
        <dbReference type="PROSITE" id="PS50048"/>
    </source>
</evidence>
<dbReference type="Gene3D" id="4.10.240.10">
    <property type="entry name" value="Zn(2)-C6 fungal-type DNA-binding domain"/>
    <property type="match status" value="1"/>
</dbReference>
<dbReference type="PANTHER" id="PTHR31001:SF90">
    <property type="entry name" value="CENTROMERE DNA-BINDING PROTEIN COMPLEX CBF3 SUBUNIT B"/>
    <property type="match status" value="1"/>
</dbReference>
<comment type="caution">
    <text evidence="5">The sequence shown here is derived from an EMBL/GenBank/DDBJ whole genome shotgun (WGS) entry which is preliminary data.</text>
</comment>
<accession>A0AAD7B2M1</accession>
<feature type="compositionally biased region" description="Polar residues" evidence="3">
    <location>
        <begin position="174"/>
        <end position="183"/>
    </location>
</feature>
<evidence type="ECO:0000256" key="1">
    <source>
        <dbReference type="ARBA" id="ARBA00004123"/>
    </source>
</evidence>
<organism evidence="5 6">
    <name type="scientific">Roridomyces roridus</name>
    <dbReference type="NCBI Taxonomy" id="1738132"/>
    <lineage>
        <taxon>Eukaryota</taxon>
        <taxon>Fungi</taxon>
        <taxon>Dikarya</taxon>
        <taxon>Basidiomycota</taxon>
        <taxon>Agaricomycotina</taxon>
        <taxon>Agaricomycetes</taxon>
        <taxon>Agaricomycetidae</taxon>
        <taxon>Agaricales</taxon>
        <taxon>Marasmiineae</taxon>
        <taxon>Mycenaceae</taxon>
        <taxon>Roridomyces</taxon>
    </lineage>
</organism>
<dbReference type="PROSITE" id="PS00463">
    <property type="entry name" value="ZN2_CY6_FUNGAL_1"/>
    <property type="match status" value="1"/>
</dbReference>
<dbReference type="GO" id="GO:0000981">
    <property type="term" value="F:DNA-binding transcription factor activity, RNA polymerase II-specific"/>
    <property type="evidence" value="ECO:0007669"/>
    <property type="project" value="InterPro"/>
</dbReference>
<feature type="compositionally biased region" description="Low complexity" evidence="3">
    <location>
        <begin position="184"/>
        <end position="194"/>
    </location>
</feature>
<feature type="domain" description="Zn(2)-C6 fungal-type" evidence="4">
    <location>
        <begin position="65"/>
        <end position="96"/>
    </location>
</feature>
<dbReference type="InterPro" id="IPR001138">
    <property type="entry name" value="Zn2Cys6_DnaBD"/>
</dbReference>
<dbReference type="PROSITE" id="PS50048">
    <property type="entry name" value="ZN2_CY6_FUNGAL_2"/>
    <property type="match status" value="1"/>
</dbReference>
<evidence type="ECO:0000313" key="6">
    <source>
        <dbReference type="Proteomes" id="UP001221142"/>
    </source>
</evidence>
<dbReference type="CDD" id="cd00067">
    <property type="entry name" value="GAL4"/>
    <property type="match status" value="1"/>
</dbReference>
<reference evidence="5" key="1">
    <citation type="submission" date="2023-03" db="EMBL/GenBank/DDBJ databases">
        <title>Massive genome expansion in bonnet fungi (Mycena s.s.) driven by repeated elements and novel gene families across ecological guilds.</title>
        <authorList>
            <consortium name="Lawrence Berkeley National Laboratory"/>
            <person name="Harder C.B."/>
            <person name="Miyauchi S."/>
            <person name="Viragh M."/>
            <person name="Kuo A."/>
            <person name="Thoen E."/>
            <person name="Andreopoulos B."/>
            <person name="Lu D."/>
            <person name="Skrede I."/>
            <person name="Drula E."/>
            <person name="Henrissat B."/>
            <person name="Morin E."/>
            <person name="Kohler A."/>
            <person name="Barry K."/>
            <person name="LaButti K."/>
            <person name="Morin E."/>
            <person name="Salamov A."/>
            <person name="Lipzen A."/>
            <person name="Mereny Z."/>
            <person name="Hegedus B."/>
            <person name="Baldrian P."/>
            <person name="Stursova M."/>
            <person name="Weitz H."/>
            <person name="Taylor A."/>
            <person name="Grigoriev I.V."/>
            <person name="Nagy L.G."/>
            <person name="Martin F."/>
            <person name="Kauserud H."/>
        </authorList>
    </citation>
    <scope>NUCLEOTIDE SEQUENCE</scope>
    <source>
        <strain evidence="5">9284</strain>
    </source>
</reference>
<dbReference type="InterPro" id="IPR050613">
    <property type="entry name" value="Sec_Metabolite_Reg"/>
</dbReference>
<evidence type="ECO:0000256" key="2">
    <source>
        <dbReference type="ARBA" id="ARBA00023242"/>
    </source>
</evidence>
<keyword evidence="2" id="KW-0539">Nucleus</keyword>
<feature type="compositionally biased region" description="Low complexity" evidence="3">
    <location>
        <begin position="363"/>
        <end position="375"/>
    </location>
</feature>
<evidence type="ECO:0000256" key="3">
    <source>
        <dbReference type="SAM" id="MobiDB-lite"/>
    </source>
</evidence>
<dbReference type="Pfam" id="PF00172">
    <property type="entry name" value="Zn_clus"/>
    <property type="match status" value="1"/>
</dbReference>
<dbReference type="GO" id="GO:0008270">
    <property type="term" value="F:zinc ion binding"/>
    <property type="evidence" value="ECO:0007669"/>
    <property type="project" value="InterPro"/>
</dbReference>
<sequence length="510" mass="53361">MRGTQLPSIRSLHPYLPPPPSVASGSMPSPNPNPSASPEMDNDFDRDEDEGDEPPKKKRRRQALSCTECKRRKIRCDRTQPCAPCVRRGDQAKCVWHVVESVSERYVSYAEHEALRARVDALETFVSHLPPGILATMPPLPGPPSSSAAGTPPSVASSFVSPSMPAIQPLPSLQPFSGPSSSRQPPAFFQTTLTPTPPPQAFPPHVFQSSEETPRRGGRRGRGNGGHRHARQPSGSASNLQDLMDDGPGPSSGAIKNEEEEERTDTQRRLISPSLPPRPFTLPGSLGGGSEWAHQGFPPHGHGSFPGAYAGSSGSFAPAGMPASGGDGGRRGREGSEGHGSASGSSSNASGSPSFQSRGAVMSSSSSSTRSWGSSTICIPSSVPSTGFHSVSVPASSVLSLPSYSPSRIGRRPAARPLYALGDDEDSGVAVAVASASGLLSLGLSVKDDDDTLALGAPRPGLAHPTPPSLSLLALAIVCSPDQLWCTGVILWIPARRRKGRGCETLRSAR</sequence>
<dbReference type="EMBL" id="JARKIF010000047">
    <property type="protein sequence ID" value="KAJ7607965.1"/>
    <property type="molecule type" value="Genomic_DNA"/>
</dbReference>
<gene>
    <name evidence="5" type="ORF">FB45DRAFT_392393</name>
</gene>
<dbReference type="Proteomes" id="UP001221142">
    <property type="component" value="Unassembled WGS sequence"/>
</dbReference>
<name>A0AAD7B2M1_9AGAR</name>
<protein>
    <recommendedName>
        <fullName evidence="4">Zn(2)-C6 fungal-type domain-containing protein</fullName>
    </recommendedName>
</protein>
<dbReference type="GO" id="GO:0005634">
    <property type="term" value="C:nucleus"/>
    <property type="evidence" value="ECO:0007669"/>
    <property type="project" value="UniProtKB-SubCell"/>
</dbReference>
<feature type="compositionally biased region" description="Low complexity" evidence="3">
    <location>
        <begin position="145"/>
        <end position="166"/>
    </location>
</feature>
<dbReference type="SUPFAM" id="SSF57701">
    <property type="entry name" value="Zn2/Cys6 DNA-binding domain"/>
    <property type="match status" value="1"/>
</dbReference>